<evidence type="ECO:0000313" key="3">
    <source>
        <dbReference type="Proteomes" id="UP000037510"/>
    </source>
</evidence>
<proteinExistence type="predicted"/>
<feature type="compositionally biased region" description="Basic and acidic residues" evidence="1">
    <location>
        <begin position="184"/>
        <end position="193"/>
    </location>
</feature>
<dbReference type="EMBL" id="JTDY01000531">
    <property type="protein sequence ID" value="KOB76773.1"/>
    <property type="molecule type" value="Genomic_DNA"/>
</dbReference>
<comment type="caution">
    <text evidence="2">The sequence shown here is derived from an EMBL/GenBank/DDBJ whole genome shotgun (WGS) entry which is preliminary data.</text>
</comment>
<evidence type="ECO:0000256" key="1">
    <source>
        <dbReference type="SAM" id="MobiDB-lite"/>
    </source>
</evidence>
<dbReference type="AlphaFoldDB" id="A0A0L7LMJ5"/>
<evidence type="ECO:0000313" key="2">
    <source>
        <dbReference type="EMBL" id="KOB76773.1"/>
    </source>
</evidence>
<name>A0A0L7LMJ5_OPEBR</name>
<organism evidence="2 3">
    <name type="scientific">Operophtera brumata</name>
    <name type="common">Winter moth</name>
    <name type="synonym">Phalaena brumata</name>
    <dbReference type="NCBI Taxonomy" id="104452"/>
    <lineage>
        <taxon>Eukaryota</taxon>
        <taxon>Metazoa</taxon>
        <taxon>Ecdysozoa</taxon>
        <taxon>Arthropoda</taxon>
        <taxon>Hexapoda</taxon>
        <taxon>Insecta</taxon>
        <taxon>Pterygota</taxon>
        <taxon>Neoptera</taxon>
        <taxon>Endopterygota</taxon>
        <taxon>Lepidoptera</taxon>
        <taxon>Glossata</taxon>
        <taxon>Ditrysia</taxon>
        <taxon>Geometroidea</taxon>
        <taxon>Geometridae</taxon>
        <taxon>Larentiinae</taxon>
        <taxon>Operophtera</taxon>
    </lineage>
</organism>
<protein>
    <submittedName>
        <fullName evidence="2">Uncharacterized protein</fullName>
    </submittedName>
</protein>
<feature type="compositionally biased region" description="Basic and acidic residues" evidence="1">
    <location>
        <begin position="48"/>
        <end position="64"/>
    </location>
</feature>
<reference evidence="2 3" key="1">
    <citation type="journal article" date="2015" name="Genome Biol. Evol.">
        <title>The genome of winter moth (Operophtera brumata) provides a genomic perspective on sexual dimorphism and phenology.</title>
        <authorList>
            <person name="Derks M.F."/>
            <person name="Smit S."/>
            <person name="Salis L."/>
            <person name="Schijlen E."/>
            <person name="Bossers A."/>
            <person name="Mateman C."/>
            <person name="Pijl A.S."/>
            <person name="de Ridder D."/>
            <person name="Groenen M.A."/>
            <person name="Visser M.E."/>
            <person name="Megens H.J."/>
        </authorList>
    </citation>
    <scope>NUCLEOTIDE SEQUENCE [LARGE SCALE GENOMIC DNA]</scope>
    <source>
        <strain evidence="2">WM2013NL</strain>
        <tissue evidence="2">Head and thorax</tissue>
    </source>
</reference>
<feature type="compositionally biased region" description="Polar residues" evidence="1">
    <location>
        <begin position="65"/>
        <end position="83"/>
    </location>
</feature>
<gene>
    <name evidence="2" type="ORF">OBRU01_05117</name>
</gene>
<dbReference type="Proteomes" id="UP000037510">
    <property type="component" value="Unassembled WGS sequence"/>
</dbReference>
<feature type="compositionally biased region" description="Polar residues" evidence="1">
    <location>
        <begin position="105"/>
        <end position="116"/>
    </location>
</feature>
<feature type="region of interest" description="Disordered" evidence="1">
    <location>
        <begin position="171"/>
        <end position="194"/>
    </location>
</feature>
<keyword evidence="3" id="KW-1185">Reference proteome</keyword>
<accession>A0A0L7LMJ5</accession>
<sequence>MTDSDITYVKPAQPPIEAPTAPSHYRESRIENLPLTIPGNITFEDTNPAEKNDSSSAEKVERPQSDLTDTSDANLAESTNLSERTALPEGTALPDATGLPGINISPASIETESTGLPQRADLLNRTVPKETVLPETFPAITSLPERTAPLELTLPIRTDLIEGDELLEAHESDVSDTLPSETIQSERRGRTFESSETTDIFEEATERYVEITQIPEIIVPRTKATPKFVSKLSYFQKPRVFVSFPTNSIEKSARRRFRSNCRCEKIWNCPKLQISVPRCPNEYFLCCF</sequence>
<feature type="region of interest" description="Disordered" evidence="1">
    <location>
        <begin position="1"/>
        <end position="116"/>
    </location>
</feature>